<organism evidence="3 4">
    <name type="scientific">Oldenlandia corymbosa var. corymbosa</name>
    <dbReference type="NCBI Taxonomy" id="529605"/>
    <lineage>
        <taxon>Eukaryota</taxon>
        <taxon>Viridiplantae</taxon>
        <taxon>Streptophyta</taxon>
        <taxon>Embryophyta</taxon>
        <taxon>Tracheophyta</taxon>
        <taxon>Spermatophyta</taxon>
        <taxon>Magnoliopsida</taxon>
        <taxon>eudicotyledons</taxon>
        <taxon>Gunneridae</taxon>
        <taxon>Pentapetalae</taxon>
        <taxon>asterids</taxon>
        <taxon>lamiids</taxon>
        <taxon>Gentianales</taxon>
        <taxon>Rubiaceae</taxon>
        <taxon>Rubioideae</taxon>
        <taxon>Spermacoceae</taxon>
        <taxon>Hedyotis-Oldenlandia complex</taxon>
        <taxon>Oldenlandia</taxon>
    </lineage>
</organism>
<proteinExistence type="inferred from homology"/>
<name>A0AAV1CXJ5_OLDCO</name>
<dbReference type="AlphaFoldDB" id="A0AAV1CXJ5"/>
<dbReference type="PRINTS" id="PR00412">
    <property type="entry name" value="EPOXHYDRLASE"/>
</dbReference>
<evidence type="ECO:0000256" key="2">
    <source>
        <dbReference type="ARBA" id="ARBA00038334"/>
    </source>
</evidence>
<evidence type="ECO:0000313" key="4">
    <source>
        <dbReference type="Proteomes" id="UP001161247"/>
    </source>
</evidence>
<protein>
    <submittedName>
        <fullName evidence="3">OLC1v1036740C1</fullName>
    </submittedName>
</protein>
<accession>A0AAV1CXJ5</accession>
<dbReference type="GO" id="GO:0016787">
    <property type="term" value="F:hydrolase activity"/>
    <property type="evidence" value="ECO:0007669"/>
    <property type="project" value="UniProtKB-KW"/>
</dbReference>
<dbReference type="PANTHER" id="PTHR43329">
    <property type="entry name" value="EPOXIDE HYDROLASE"/>
    <property type="match status" value="1"/>
</dbReference>
<keyword evidence="4" id="KW-1185">Reference proteome</keyword>
<evidence type="ECO:0000313" key="3">
    <source>
        <dbReference type="EMBL" id="CAI9099858.1"/>
    </source>
</evidence>
<reference evidence="3" key="1">
    <citation type="submission" date="2023-03" db="EMBL/GenBank/DDBJ databases">
        <authorList>
            <person name="Julca I."/>
        </authorList>
    </citation>
    <scope>NUCLEOTIDE SEQUENCE</scope>
</reference>
<gene>
    <name evidence="3" type="ORF">OLC1_LOCUS9798</name>
</gene>
<sequence>MPRYPSTNKLDALRILGQCLFRLDKFKALVKFSVALILPRNPWILVGHALRIAWNMLLFRPDNVKHLVNSCVPFVQRNPSINLVDALRIAYGDDYYICKFQIPGEIEAELDRMGVENFMKRMLTYRTPGPLFFPNDKGFVGGGSPDPDTRVDLPSWLNEEDVAYYVSKFEKTGFTGGINYYRALNLTWQLTAAWNGAEAKIPAKFVIGDLDLVYHMPGIQDYIHKGGFKSDVPLLKEVVVIKDAAHFINQEIPDEINKHIYDFIRQF</sequence>
<dbReference type="Proteomes" id="UP001161247">
    <property type="component" value="Chromosome 3"/>
</dbReference>
<comment type="similarity">
    <text evidence="2">Belongs to the AB hydrolase superfamily. Epoxide hydrolase family.</text>
</comment>
<evidence type="ECO:0000256" key="1">
    <source>
        <dbReference type="ARBA" id="ARBA00022801"/>
    </source>
</evidence>
<dbReference type="SUPFAM" id="SSF53474">
    <property type="entry name" value="alpha/beta-Hydrolases"/>
    <property type="match status" value="1"/>
</dbReference>
<dbReference type="EMBL" id="OX459120">
    <property type="protein sequence ID" value="CAI9099858.1"/>
    <property type="molecule type" value="Genomic_DNA"/>
</dbReference>
<dbReference type="Gene3D" id="3.40.50.1820">
    <property type="entry name" value="alpha/beta hydrolase"/>
    <property type="match status" value="1"/>
</dbReference>
<dbReference type="InterPro" id="IPR000639">
    <property type="entry name" value="Epox_hydrolase-like"/>
</dbReference>
<keyword evidence="1" id="KW-0378">Hydrolase</keyword>
<dbReference type="InterPro" id="IPR029058">
    <property type="entry name" value="AB_hydrolase_fold"/>
</dbReference>